<dbReference type="EMBL" id="LAZR01006473">
    <property type="protein sequence ID" value="KKM91878.1"/>
    <property type="molecule type" value="Genomic_DNA"/>
</dbReference>
<reference evidence="1" key="1">
    <citation type="journal article" date="2015" name="Nature">
        <title>Complex archaea that bridge the gap between prokaryotes and eukaryotes.</title>
        <authorList>
            <person name="Spang A."/>
            <person name="Saw J.H."/>
            <person name="Jorgensen S.L."/>
            <person name="Zaremba-Niedzwiedzka K."/>
            <person name="Martijn J."/>
            <person name="Lind A.E."/>
            <person name="van Eijk R."/>
            <person name="Schleper C."/>
            <person name="Guy L."/>
            <person name="Ettema T.J."/>
        </authorList>
    </citation>
    <scope>NUCLEOTIDE SEQUENCE</scope>
</reference>
<sequence length="81" mass="9519">MTIFNNGSEPKRAQFTREILDDIRNAPGYCSFYKYVSNKMAALGLQRKAKEARLFENEDWSNLANRESLMKKIEKFLKDHT</sequence>
<name>A0A0F9LEH1_9ZZZZ</name>
<organism evidence="1">
    <name type="scientific">marine sediment metagenome</name>
    <dbReference type="NCBI Taxonomy" id="412755"/>
    <lineage>
        <taxon>unclassified sequences</taxon>
        <taxon>metagenomes</taxon>
        <taxon>ecological metagenomes</taxon>
    </lineage>
</organism>
<protein>
    <submittedName>
        <fullName evidence="1">Uncharacterized protein</fullName>
    </submittedName>
</protein>
<evidence type="ECO:0000313" key="1">
    <source>
        <dbReference type="EMBL" id="KKM91878.1"/>
    </source>
</evidence>
<accession>A0A0F9LEH1</accession>
<gene>
    <name evidence="1" type="ORF">LCGC14_1224060</name>
</gene>
<comment type="caution">
    <text evidence="1">The sequence shown here is derived from an EMBL/GenBank/DDBJ whole genome shotgun (WGS) entry which is preliminary data.</text>
</comment>
<dbReference type="AlphaFoldDB" id="A0A0F9LEH1"/>
<proteinExistence type="predicted"/>